<evidence type="ECO:0000256" key="4">
    <source>
        <dbReference type="PROSITE-ProRule" id="PRU00027"/>
    </source>
</evidence>
<feature type="region of interest" description="Disordered" evidence="6">
    <location>
        <begin position="201"/>
        <end position="226"/>
    </location>
</feature>
<evidence type="ECO:0000313" key="8">
    <source>
        <dbReference type="Ensembl" id="ENSCLMP00005049032.1"/>
    </source>
</evidence>
<feature type="domain" description="BED-type" evidence="7">
    <location>
        <begin position="148"/>
        <end position="201"/>
    </location>
</feature>
<dbReference type="Proteomes" id="UP000694565">
    <property type="component" value="Unplaced"/>
</dbReference>
<dbReference type="Ensembl" id="ENSCLMT00005050683.1">
    <property type="protein sequence ID" value="ENSCLMP00005049032.1"/>
    <property type="gene ID" value="ENSCLMG00005022365.1"/>
</dbReference>
<evidence type="ECO:0000256" key="2">
    <source>
        <dbReference type="ARBA" id="ARBA00022771"/>
    </source>
</evidence>
<dbReference type="SMART" id="SM00614">
    <property type="entry name" value="ZnF_BED"/>
    <property type="match status" value="2"/>
</dbReference>
<name>A0A8C3B1R9_CYCLU</name>
<dbReference type="GO" id="GO:0006357">
    <property type="term" value="P:regulation of transcription by RNA polymerase II"/>
    <property type="evidence" value="ECO:0007669"/>
    <property type="project" value="TreeGrafter"/>
</dbReference>
<feature type="coiled-coil region" evidence="5">
    <location>
        <begin position="248"/>
        <end position="326"/>
    </location>
</feature>
<dbReference type="GO" id="GO:0008270">
    <property type="term" value="F:zinc ion binding"/>
    <property type="evidence" value="ECO:0007669"/>
    <property type="project" value="UniProtKB-KW"/>
</dbReference>
<dbReference type="SUPFAM" id="SSF57667">
    <property type="entry name" value="beta-beta-alpha zinc fingers"/>
    <property type="match status" value="2"/>
</dbReference>
<evidence type="ECO:0000256" key="1">
    <source>
        <dbReference type="ARBA" id="ARBA00022723"/>
    </source>
</evidence>
<evidence type="ECO:0000259" key="7">
    <source>
        <dbReference type="PROSITE" id="PS50808"/>
    </source>
</evidence>
<keyword evidence="9" id="KW-1185">Reference proteome</keyword>
<dbReference type="Pfam" id="PF02892">
    <property type="entry name" value="zf-BED"/>
    <property type="match status" value="2"/>
</dbReference>
<accession>A0A8C3B1R9</accession>
<dbReference type="InterPro" id="IPR003656">
    <property type="entry name" value="Znf_BED"/>
</dbReference>
<dbReference type="PANTHER" id="PTHR34396">
    <property type="entry name" value="OS03G0264950 PROTEIN-RELATED"/>
    <property type="match status" value="1"/>
</dbReference>
<keyword evidence="1" id="KW-0479">Metal-binding</keyword>
<feature type="region of interest" description="Disordered" evidence="6">
    <location>
        <begin position="1"/>
        <end position="31"/>
    </location>
</feature>
<dbReference type="PROSITE" id="PS50808">
    <property type="entry name" value="ZF_BED"/>
    <property type="match status" value="2"/>
</dbReference>
<evidence type="ECO:0000313" key="9">
    <source>
        <dbReference type="Proteomes" id="UP000694565"/>
    </source>
</evidence>
<feature type="domain" description="BED-type" evidence="7">
    <location>
        <begin position="32"/>
        <end position="83"/>
    </location>
</feature>
<keyword evidence="3" id="KW-0862">Zinc</keyword>
<keyword evidence="5" id="KW-0175">Coiled coil</keyword>
<keyword evidence="2 4" id="KW-0863">Zinc-finger</keyword>
<dbReference type="AlphaFoldDB" id="A0A8C3B1R9"/>
<evidence type="ECO:0000256" key="6">
    <source>
        <dbReference type="SAM" id="MobiDB-lite"/>
    </source>
</evidence>
<dbReference type="InterPro" id="IPR053031">
    <property type="entry name" value="Cuticle_assoc_protein"/>
</dbReference>
<dbReference type="InterPro" id="IPR036236">
    <property type="entry name" value="Znf_C2H2_sf"/>
</dbReference>
<reference evidence="8" key="2">
    <citation type="submission" date="2025-09" db="UniProtKB">
        <authorList>
            <consortium name="Ensembl"/>
        </authorList>
    </citation>
    <scope>IDENTIFICATION</scope>
</reference>
<evidence type="ECO:0000256" key="3">
    <source>
        <dbReference type="ARBA" id="ARBA00022833"/>
    </source>
</evidence>
<dbReference type="GO" id="GO:1990837">
    <property type="term" value="F:sequence-specific double-stranded DNA binding"/>
    <property type="evidence" value="ECO:0007669"/>
    <property type="project" value="TreeGrafter"/>
</dbReference>
<sequence>MNGVPEGAQGRPVEQMTQEEASAGQPVKRKRNKRSLIWRHYEELSSLAAARCCICMKLQSFEGGTSNLHRHMSKKHPEVFSQLVADRQHPPPQHSSQSSDANVVLEDEDNDTLNSTMNGILECAQGGPAEQMKREEGSDDHPVKRRRNKRSLIWRHYEQLESLAAARCCICMKKLQYFEGGSTSNLHRHMSKRHPEVFSQLAADGQQPPAPHSSQSSDANGRTLMLPENTPCGISDIYTSSKGEERVLIEALRRAQRVEARNLEYQRELLEKLRAVNAREAAAEREQIESLRIAQLEEAKDLSRQREEVQKEKTALLKKWEELQQERERLGVFSL</sequence>
<reference evidence="8" key="1">
    <citation type="submission" date="2025-08" db="UniProtKB">
        <authorList>
            <consortium name="Ensembl"/>
        </authorList>
    </citation>
    <scope>IDENTIFICATION</scope>
</reference>
<dbReference type="GO" id="GO:0005634">
    <property type="term" value="C:nucleus"/>
    <property type="evidence" value="ECO:0007669"/>
    <property type="project" value="TreeGrafter"/>
</dbReference>
<dbReference type="GeneTree" id="ENSGT00940000174693"/>
<protein>
    <recommendedName>
        <fullName evidence="7">BED-type domain-containing protein</fullName>
    </recommendedName>
</protein>
<organism evidence="8 9">
    <name type="scientific">Cyclopterus lumpus</name>
    <name type="common">Lumpsucker</name>
    <dbReference type="NCBI Taxonomy" id="8103"/>
    <lineage>
        <taxon>Eukaryota</taxon>
        <taxon>Metazoa</taxon>
        <taxon>Chordata</taxon>
        <taxon>Craniata</taxon>
        <taxon>Vertebrata</taxon>
        <taxon>Euteleostomi</taxon>
        <taxon>Actinopterygii</taxon>
        <taxon>Neopterygii</taxon>
        <taxon>Teleostei</taxon>
        <taxon>Neoteleostei</taxon>
        <taxon>Acanthomorphata</taxon>
        <taxon>Eupercaria</taxon>
        <taxon>Perciformes</taxon>
        <taxon>Cottioidei</taxon>
        <taxon>Cottales</taxon>
        <taxon>Cyclopteridae</taxon>
        <taxon>Cyclopterus</taxon>
    </lineage>
</organism>
<evidence type="ECO:0000256" key="5">
    <source>
        <dbReference type="SAM" id="Coils"/>
    </source>
</evidence>
<proteinExistence type="predicted"/>
<dbReference type="PANTHER" id="PTHR34396:SF25">
    <property type="entry name" value="BOUNDARY ELEMENT ASSOCIATED FACTOR"/>
    <property type="match status" value="1"/>
</dbReference>